<keyword evidence="1" id="KW-1133">Transmembrane helix</keyword>
<name>A0ABY8LEF1_9RHOB</name>
<dbReference type="PANTHER" id="PTHR47495:SF1">
    <property type="entry name" value="BLL3820 PROTEIN"/>
    <property type="match status" value="1"/>
</dbReference>
<dbReference type="Pfam" id="PF20256">
    <property type="entry name" value="MoCoBD_2"/>
    <property type="match status" value="1"/>
</dbReference>
<keyword evidence="1" id="KW-0472">Membrane</keyword>
<dbReference type="InterPro" id="IPR037165">
    <property type="entry name" value="AldOxase/xan_DH_Mopterin-bd_sf"/>
</dbReference>
<feature type="domain" description="Aldehyde oxidase/xanthine dehydrogenase a/b hammerhead" evidence="2">
    <location>
        <begin position="239"/>
        <end position="317"/>
    </location>
</feature>
<dbReference type="InterPro" id="IPR006311">
    <property type="entry name" value="TAT_signal"/>
</dbReference>
<dbReference type="RefSeq" id="WP_279966603.1">
    <property type="nucleotide sequence ID" value="NZ_CP122537.1"/>
</dbReference>
<dbReference type="EMBL" id="CP122537">
    <property type="protein sequence ID" value="WGH79672.1"/>
    <property type="molecule type" value="Genomic_DNA"/>
</dbReference>
<keyword evidence="4" id="KW-1185">Reference proteome</keyword>
<feature type="transmembrane region" description="Helical" evidence="1">
    <location>
        <begin position="12"/>
        <end position="30"/>
    </location>
</feature>
<dbReference type="InterPro" id="IPR012368">
    <property type="entry name" value="OxRdtase_Mopterin-bd_su_IorB"/>
</dbReference>
<evidence type="ECO:0000256" key="1">
    <source>
        <dbReference type="SAM" id="Phobius"/>
    </source>
</evidence>
<dbReference type="SMART" id="SM01008">
    <property type="entry name" value="Ald_Xan_dh_C"/>
    <property type="match status" value="1"/>
</dbReference>
<dbReference type="Pfam" id="PF02738">
    <property type="entry name" value="MoCoBD_1"/>
    <property type="match status" value="1"/>
</dbReference>
<protein>
    <submittedName>
        <fullName evidence="3">Molybdopterin-dependent oxidoreductase</fullName>
    </submittedName>
</protein>
<dbReference type="Gene3D" id="3.90.1170.50">
    <property type="entry name" value="Aldehyde oxidase/xanthine dehydrogenase, a/b hammerhead"/>
    <property type="match status" value="1"/>
</dbReference>
<dbReference type="InterPro" id="IPR000674">
    <property type="entry name" value="Ald_Oxase/Xan_DH_a/b"/>
</dbReference>
<dbReference type="SUPFAM" id="SSF54665">
    <property type="entry name" value="CO dehydrogenase molybdoprotein N-domain-like"/>
    <property type="match status" value="1"/>
</dbReference>
<evidence type="ECO:0000313" key="3">
    <source>
        <dbReference type="EMBL" id="WGH79672.1"/>
    </source>
</evidence>
<evidence type="ECO:0000313" key="4">
    <source>
        <dbReference type="Proteomes" id="UP001243420"/>
    </source>
</evidence>
<dbReference type="SUPFAM" id="SSF56003">
    <property type="entry name" value="Molybdenum cofactor-binding domain"/>
    <property type="match status" value="2"/>
</dbReference>
<reference evidence="3 4" key="1">
    <citation type="submission" date="2023-04" db="EMBL/GenBank/DDBJ databases">
        <title>Jannaschia ovalis sp. nov., a marine bacterium isolated from sea tidal flat.</title>
        <authorList>
            <person name="Kwon D.Y."/>
            <person name="Kim J.-J."/>
        </authorList>
    </citation>
    <scope>NUCLEOTIDE SEQUENCE [LARGE SCALE GENOMIC DNA]</scope>
    <source>
        <strain evidence="3 4">GRR-S6-38</strain>
    </source>
</reference>
<keyword evidence="1" id="KW-0812">Transmembrane</keyword>
<proteinExistence type="predicted"/>
<dbReference type="InterPro" id="IPR008274">
    <property type="entry name" value="AldOxase/xan_DH_MoCoBD1"/>
</dbReference>
<dbReference type="InterPro" id="IPR046867">
    <property type="entry name" value="AldOxase/xan_DH_MoCoBD2"/>
</dbReference>
<dbReference type="InterPro" id="IPR036856">
    <property type="entry name" value="Ald_Oxase/Xan_DH_a/b_sf"/>
</dbReference>
<dbReference type="PANTHER" id="PTHR47495">
    <property type="entry name" value="ALDEHYDE DEHYDROGENASE"/>
    <property type="match status" value="1"/>
</dbReference>
<dbReference type="Proteomes" id="UP001243420">
    <property type="component" value="Chromosome"/>
</dbReference>
<sequence>MGRAATLARRTFLIGSAAIAGGVAFGVWAYKREGENPLLADLPDGASALTPYVLIDAEGVTLITPRAEVGQGATSIQAYLLAEELDVDPLSVRTAPGPASAAYWNGEVAAEGFPFAAWDDGFVARTSRAAGGVAGKLVGLNVTGGSTTVPDAYDKLRAAGASARETLKQAAADRLGLSRADLRTENGAVIPPEGDPIPYTALAADAAALDPVEAETRDPADWRWLGKPHRRIDIVAKATGTERYGIDLDLPDMLHATAVTNPAHGKGVTAMDASEAEAMRGVLAVHLITGGAAVVADNTWRAIRAANAIRFEWEPPATTHDTDAFWALHAAALTEDTRDSRFADDGDVEAATGDAFQADYGAPFLHHAPLEPANATIRYTPERTDIWTATQVPPFAVDAVARVLEQDADRVRLHNQTSGGSFGHRLELLWIQQAAEIARHHPGRPVKMTWSREEDMASGFLRPMAVARGRGTTGEGRVRSLDLAIAAQSVTESQMSRLGFPPIGPDTAIVAAAWDAPYALADRRVTGHRVPATVPVSSWRSVGASHNGFFVETLMDELIHQAGADPVAERLRLIHHAPSRAVLETVAEMAAWDGPRPGPGRGRGVAFTFAFGVPCAQIVDVVDGPDGLRITDLWVAAEVGRVLDPVNLEAQLSGGALFGLGHAMQAEIPFEDGLPVPRNFDLYESLRMWQVPRVHVRALGTTGAIRGAGEPGLPPAAPALGNAIFAATGQRIRRMPFAREIRFA</sequence>
<dbReference type="Gene3D" id="3.30.365.10">
    <property type="entry name" value="Aldehyde oxidase/xanthine dehydrogenase, molybdopterin binding domain"/>
    <property type="match status" value="4"/>
</dbReference>
<evidence type="ECO:0000259" key="2">
    <source>
        <dbReference type="SMART" id="SM01008"/>
    </source>
</evidence>
<dbReference type="InterPro" id="IPR052516">
    <property type="entry name" value="N-heterocyclic_Hydroxylase"/>
</dbReference>
<accession>A0ABY8LEF1</accession>
<dbReference type="PROSITE" id="PS51318">
    <property type="entry name" value="TAT"/>
    <property type="match status" value="1"/>
</dbReference>
<dbReference type="PIRSF" id="PIRSF036389">
    <property type="entry name" value="IOR_B"/>
    <property type="match status" value="1"/>
</dbReference>
<gene>
    <name evidence="3" type="ORF">P8627_05255</name>
</gene>
<organism evidence="3 4">
    <name type="scientific">Jannaschia ovalis</name>
    <dbReference type="NCBI Taxonomy" id="3038773"/>
    <lineage>
        <taxon>Bacteria</taxon>
        <taxon>Pseudomonadati</taxon>
        <taxon>Pseudomonadota</taxon>
        <taxon>Alphaproteobacteria</taxon>
        <taxon>Rhodobacterales</taxon>
        <taxon>Roseobacteraceae</taxon>
        <taxon>Jannaschia</taxon>
    </lineage>
</organism>